<keyword evidence="4" id="KW-0963">Cytoplasm</keyword>
<evidence type="ECO:0000259" key="6">
    <source>
        <dbReference type="SMART" id="SM00864"/>
    </source>
</evidence>
<dbReference type="SMART" id="SM00864">
    <property type="entry name" value="Tubulin"/>
    <property type="match status" value="1"/>
</dbReference>
<feature type="binding site" evidence="4">
    <location>
        <begin position="115"/>
        <end position="117"/>
    </location>
    <ligand>
        <name>GTP</name>
        <dbReference type="ChEBI" id="CHEBI:37565"/>
    </ligand>
</feature>
<dbReference type="AlphaFoldDB" id="A0A292YDX9"/>
<comment type="subunit">
    <text evidence="4">Homodimer. Polymerizes to form a dynamic ring structure in a strictly GTP-dependent manner. Interacts directly with several other division proteins.</text>
</comment>
<feature type="binding site" evidence="4">
    <location>
        <position position="194"/>
    </location>
    <ligand>
        <name>GTP</name>
        <dbReference type="ChEBI" id="CHEBI:37565"/>
    </ligand>
</feature>
<dbReference type="PRINTS" id="PR00423">
    <property type="entry name" value="CELLDVISFTSZ"/>
</dbReference>
<keyword evidence="3 4" id="KW-0342">GTP-binding</keyword>
<keyword evidence="2 4" id="KW-0547">Nucleotide-binding</keyword>
<dbReference type="Proteomes" id="UP000217944">
    <property type="component" value="Unassembled WGS sequence"/>
</dbReference>
<dbReference type="CDD" id="cd02201">
    <property type="entry name" value="FtsZ_type1"/>
    <property type="match status" value="1"/>
</dbReference>
<dbReference type="SUPFAM" id="SSF52490">
    <property type="entry name" value="Tubulin nucleotide-binding domain-like"/>
    <property type="match status" value="1"/>
</dbReference>
<accession>A0A292YDX9</accession>
<comment type="caution">
    <text evidence="8">The sequence shown here is derived from an EMBL/GenBank/DDBJ whole genome shotgun (WGS) entry which is preliminary data.</text>
</comment>
<gene>
    <name evidence="4" type="primary">ftsZ</name>
    <name evidence="8" type="ORF">LNAT_P0882</name>
</gene>
<comment type="subcellular location">
    <subcellularLocation>
        <location evidence="4">Cytoplasm</location>
    </subcellularLocation>
    <text evidence="4">Assembles at midcell at the inner surface of the cytoplasmic membrane.</text>
</comment>
<dbReference type="PANTHER" id="PTHR30314">
    <property type="entry name" value="CELL DIVISION PROTEIN FTSZ-RELATED"/>
    <property type="match status" value="1"/>
</dbReference>
<feature type="binding site" evidence="4">
    <location>
        <position position="150"/>
    </location>
    <ligand>
        <name>GTP</name>
        <dbReference type="ChEBI" id="CHEBI:37565"/>
    </ligand>
</feature>
<dbReference type="InterPro" id="IPR003008">
    <property type="entry name" value="Tubulin_FtsZ_GTPase"/>
</dbReference>
<dbReference type="HAMAP" id="MF_00909">
    <property type="entry name" value="FtsZ"/>
    <property type="match status" value="1"/>
</dbReference>
<dbReference type="Pfam" id="PF00091">
    <property type="entry name" value="Tubulin"/>
    <property type="match status" value="1"/>
</dbReference>
<keyword evidence="4" id="KW-0131">Cell cycle</keyword>
<dbReference type="InterPro" id="IPR000158">
    <property type="entry name" value="Cell_div_FtsZ"/>
</dbReference>
<dbReference type="NCBIfam" id="TIGR00065">
    <property type="entry name" value="ftsZ"/>
    <property type="match status" value="1"/>
</dbReference>
<keyword evidence="9" id="KW-1185">Reference proteome</keyword>
<dbReference type="InterPro" id="IPR018316">
    <property type="entry name" value="Tubulin/FtsZ_2-layer-sand-dom"/>
</dbReference>
<feature type="binding site" evidence="4">
    <location>
        <begin position="28"/>
        <end position="32"/>
    </location>
    <ligand>
        <name>GTP</name>
        <dbReference type="ChEBI" id="CHEBI:37565"/>
    </ligand>
</feature>
<feature type="domain" description="Tubulin/FtsZ 2-layer sandwich" evidence="7">
    <location>
        <begin position="216"/>
        <end position="335"/>
    </location>
</feature>
<dbReference type="GO" id="GO:0005525">
    <property type="term" value="F:GTP binding"/>
    <property type="evidence" value="ECO:0007669"/>
    <property type="project" value="UniProtKB-UniRule"/>
</dbReference>
<dbReference type="EMBL" id="BDME01000001">
    <property type="protein sequence ID" value="GAX87586.1"/>
    <property type="molecule type" value="Genomic_DNA"/>
</dbReference>
<dbReference type="GO" id="GO:0032153">
    <property type="term" value="C:cell division site"/>
    <property type="evidence" value="ECO:0007669"/>
    <property type="project" value="UniProtKB-UniRule"/>
</dbReference>
<dbReference type="GO" id="GO:0005737">
    <property type="term" value="C:cytoplasm"/>
    <property type="evidence" value="ECO:0007669"/>
    <property type="project" value="UniProtKB-SubCell"/>
</dbReference>
<evidence type="ECO:0000259" key="7">
    <source>
        <dbReference type="SMART" id="SM00865"/>
    </source>
</evidence>
<dbReference type="GO" id="GO:0000917">
    <property type="term" value="P:division septum assembly"/>
    <property type="evidence" value="ECO:0007669"/>
    <property type="project" value="UniProtKB-KW"/>
</dbReference>
<feature type="binding site" evidence="4">
    <location>
        <position position="146"/>
    </location>
    <ligand>
        <name>GTP</name>
        <dbReference type="ChEBI" id="CHEBI:37565"/>
    </ligand>
</feature>
<dbReference type="Gene3D" id="3.30.1330.20">
    <property type="entry name" value="Tubulin/FtsZ, C-terminal domain"/>
    <property type="match status" value="1"/>
</dbReference>
<dbReference type="InterPro" id="IPR008280">
    <property type="entry name" value="Tub_FtsZ_C"/>
</dbReference>
<dbReference type="GO" id="GO:0043093">
    <property type="term" value="P:FtsZ-dependent cytokinesis"/>
    <property type="evidence" value="ECO:0007669"/>
    <property type="project" value="UniProtKB-UniRule"/>
</dbReference>
<comment type="similarity">
    <text evidence="1 4">Belongs to the FtsZ family.</text>
</comment>
<comment type="function">
    <text evidence="4">Essential cell division protein that forms a contractile ring structure (Z ring) at the future cell division site. The regulation of the ring assembly controls the timing and the location of cell division. One of the functions of the FtsZ ring is to recruit other cell division proteins to the septum to produce a new cell wall between the dividing cells. Binds GTP and shows GTPase activity.</text>
</comment>
<feature type="domain" description="Tubulin/FtsZ GTPase" evidence="6">
    <location>
        <begin position="20"/>
        <end position="212"/>
    </location>
</feature>
<protein>
    <recommendedName>
        <fullName evidence="4 5">Cell division protein FtsZ</fullName>
    </recommendedName>
</protein>
<dbReference type="Gene3D" id="3.40.50.1440">
    <property type="entry name" value="Tubulin/FtsZ, GTPase domain"/>
    <property type="match status" value="1"/>
</dbReference>
<evidence type="ECO:0000256" key="5">
    <source>
        <dbReference type="NCBIfam" id="TIGR00065"/>
    </source>
</evidence>
<dbReference type="GO" id="GO:0003924">
    <property type="term" value="F:GTPase activity"/>
    <property type="evidence" value="ECO:0007669"/>
    <property type="project" value="UniProtKB-UniRule"/>
</dbReference>
<evidence type="ECO:0000256" key="2">
    <source>
        <dbReference type="ARBA" id="ARBA00022741"/>
    </source>
</evidence>
<evidence type="ECO:0000313" key="9">
    <source>
        <dbReference type="Proteomes" id="UP000217944"/>
    </source>
</evidence>
<keyword evidence="4" id="KW-0717">Septation</keyword>
<evidence type="ECO:0000313" key="8">
    <source>
        <dbReference type="EMBL" id="GAX87586.1"/>
    </source>
</evidence>
<dbReference type="FunFam" id="3.40.50.1440:FF:000001">
    <property type="entry name" value="Cell division protein FtsZ"/>
    <property type="match status" value="1"/>
</dbReference>
<dbReference type="OrthoDB" id="9813375at2"/>
<evidence type="ECO:0000256" key="3">
    <source>
        <dbReference type="ARBA" id="ARBA00023134"/>
    </source>
</evidence>
<dbReference type="InterPro" id="IPR037103">
    <property type="entry name" value="Tubulin/FtsZ-like_C"/>
</dbReference>
<keyword evidence="4 8" id="KW-0132">Cell division</keyword>
<sequence>MENLTNNELFSIREEIEGPKIKVIGVGGGGNNMINYIASKGIKDVELIAANTDIQALKTSKAHRKIQLGIKLTNGLGAGMKPEIGAKAAEESFDEIKEALNGADLVFISAGMGGGTGTGAASVIAKAAKEVGALTIGVVTKPFRFEGSKRSKLAEIGTNELKKEANSIVVIPNDKLLTIIDRKVGRKEAFSLVDDVLYKAVGGISNMVISYGENDINVDFNDLKTVMSHQGLALMGVGEEKGESAAFNAIKKAIESPLLDNISIDGAMGVLVHFTMHEDYPLDEIYEGMNIIEEKAHEDAEIIFGTTTDNSLAPDEIKVTIVATGFEKNEAANKEDIKKNIETILVTKKVAGGIEIDADELDIPAYMRRMKD</sequence>
<dbReference type="InterPro" id="IPR024757">
    <property type="entry name" value="FtsZ_C"/>
</dbReference>
<dbReference type="SUPFAM" id="SSF55307">
    <property type="entry name" value="Tubulin C-terminal domain-like"/>
    <property type="match status" value="1"/>
</dbReference>
<dbReference type="PANTHER" id="PTHR30314:SF3">
    <property type="entry name" value="MITOCHONDRIAL DIVISION PROTEIN FSZA"/>
    <property type="match status" value="1"/>
</dbReference>
<proteinExistence type="inferred from homology"/>
<reference evidence="8 9" key="1">
    <citation type="journal article" date="2017" name="Syst. Appl. Microbiol.">
        <title>Lebetimonas natsushimae sp. nov., a novel strictly anaerobic, moderately thermophilic chemoautotroph isolated from a deep-sea hydrothermal vent polychaete nest in the Mid-Okinawa Trough.</title>
        <authorList>
            <person name="Nagata R."/>
            <person name="Takaki Y."/>
            <person name="Tame A."/>
            <person name="Nunoura T."/>
            <person name="Muto H."/>
            <person name="Mino S."/>
            <person name="Sawayama S."/>
            <person name="Takai K."/>
            <person name="Nakagawa S."/>
        </authorList>
    </citation>
    <scope>NUCLEOTIDE SEQUENCE [LARGE SCALE GENOMIC DNA]</scope>
    <source>
        <strain evidence="8 9">HS1857</strain>
    </source>
</reference>
<dbReference type="Pfam" id="PF12327">
    <property type="entry name" value="FtsZ_C"/>
    <property type="match status" value="1"/>
</dbReference>
<dbReference type="GO" id="GO:0051258">
    <property type="term" value="P:protein polymerization"/>
    <property type="evidence" value="ECO:0007669"/>
    <property type="project" value="UniProtKB-UniRule"/>
</dbReference>
<name>A0A292YDX9_9BACT</name>
<dbReference type="RefSeq" id="WP_096258725.1">
    <property type="nucleotide sequence ID" value="NZ_BDME01000001.1"/>
</dbReference>
<dbReference type="InterPro" id="IPR036525">
    <property type="entry name" value="Tubulin/FtsZ_GTPase_sf"/>
</dbReference>
<evidence type="ECO:0000256" key="4">
    <source>
        <dbReference type="HAMAP-Rule" id="MF_00909"/>
    </source>
</evidence>
<evidence type="ECO:0000256" key="1">
    <source>
        <dbReference type="ARBA" id="ARBA00009690"/>
    </source>
</evidence>
<dbReference type="SMART" id="SM00865">
    <property type="entry name" value="Tubulin_C"/>
    <property type="match status" value="1"/>
</dbReference>
<organism evidence="8 9">
    <name type="scientific">Lebetimonas natsushimae</name>
    <dbReference type="NCBI Taxonomy" id="1936991"/>
    <lineage>
        <taxon>Bacteria</taxon>
        <taxon>Pseudomonadati</taxon>
        <taxon>Campylobacterota</taxon>
        <taxon>Epsilonproteobacteria</taxon>
        <taxon>Nautiliales</taxon>
        <taxon>Nautiliaceae</taxon>
        <taxon>Lebetimonas</taxon>
    </lineage>
</organism>
<dbReference type="InterPro" id="IPR045061">
    <property type="entry name" value="FtsZ/CetZ"/>
</dbReference>